<evidence type="ECO:0000313" key="3">
    <source>
        <dbReference type="EMBL" id="CAL5973789.1"/>
    </source>
</evidence>
<evidence type="ECO:0000313" key="2">
    <source>
        <dbReference type="EMBL" id="CAI9933360.1"/>
    </source>
</evidence>
<dbReference type="EMBL" id="CATOUU010000531">
    <property type="protein sequence ID" value="CAI9933360.1"/>
    <property type="molecule type" value="Genomic_DNA"/>
</dbReference>
<evidence type="ECO:0000256" key="1">
    <source>
        <dbReference type="SAM" id="Phobius"/>
    </source>
</evidence>
<keyword evidence="4" id="KW-1185">Reference proteome</keyword>
<keyword evidence="1" id="KW-0472">Membrane</keyword>
<sequence length="268" mass="31641">MSQNYLAENIYFAQDCLILVARLKPASLFSEILFLETSRQILSRFPDYIKCKGVCKTRECVQFRSLCSLTLLNIVYIIIYIIVYKRSKSIYSLIPEARTNRHSLLFLTFRQVTFEPDSCSITFYQFFYENTCADSFLQPLNATFTMIFVQCTQHLAYFAWLKYSQSVESQMCLAIIVKCTTGLQISVELFVCLILLLHYLYANAQYYNVLSDWLFYCRPELILESQHYAFIIHKAKIECNKQHFNAKQFQYVQINKQTVQYLSFMEII</sequence>
<dbReference type="Proteomes" id="UP001642409">
    <property type="component" value="Unassembled WGS sequence"/>
</dbReference>
<name>A0AA86P802_9EUKA</name>
<organism evidence="2">
    <name type="scientific">Hexamita inflata</name>
    <dbReference type="NCBI Taxonomy" id="28002"/>
    <lineage>
        <taxon>Eukaryota</taxon>
        <taxon>Metamonada</taxon>
        <taxon>Diplomonadida</taxon>
        <taxon>Hexamitidae</taxon>
        <taxon>Hexamitinae</taxon>
        <taxon>Hexamita</taxon>
    </lineage>
</organism>
<evidence type="ECO:0000313" key="4">
    <source>
        <dbReference type="Proteomes" id="UP001642409"/>
    </source>
</evidence>
<accession>A0AA86P802</accession>
<reference evidence="2" key="1">
    <citation type="submission" date="2023-06" db="EMBL/GenBank/DDBJ databases">
        <authorList>
            <person name="Kurt Z."/>
        </authorList>
    </citation>
    <scope>NUCLEOTIDE SEQUENCE</scope>
</reference>
<comment type="caution">
    <text evidence="2">The sequence shown here is derived from an EMBL/GenBank/DDBJ whole genome shotgun (WGS) entry which is preliminary data.</text>
</comment>
<reference evidence="3 4" key="2">
    <citation type="submission" date="2024-07" db="EMBL/GenBank/DDBJ databases">
        <authorList>
            <person name="Akdeniz Z."/>
        </authorList>
    </citation>
    <scope>NUCLEOTIDE SEQUENCE [LARGE SCALE GENOMIC DNA]</scope>
</reference>
<dbReference type="AlphaFoldDB" id="A0AA86P802"/>
<dbReference type="EMBL" id="CAXDID020000004">
    <property type="protein sequence ID" value="CAL5973789.1"/>
    <property type="molecule type" value="Genomic_DNA"/>
</dbReference>
<keyword evidence="1" id="KW-0812">Transmembrane</keyword>
<feature type="transmembrane region" description="Helical" evidence="1">
    <location>
        <begin position="66"/>
        <end position="83"/>
    </location>
</feature>
<proteinExistence type="predicted"/>
<keyword evidence="1" id="KW-1133">Transmembrane helix</keyword>
<protein>
    <submittedName>
        <fullName evidence="3">Hypothetical_protein</fullName>
    </submittedName>
</protein>
<gene>
    <name evidence="2" type="ORF">HINF_LOCUS21005</name>
    <name evidence="3" type="ORF">HINF_LOCUS2551</name>
</gene>